<evidence type="ECO:0000313" key="2">
    <source>
        <dbReference type="Proteomes" id="UP000014071"/>
    </source>
</evidence>
<evidence type="ECO:0000313" key="1">
    <source>
        <dbReference type="EMBL" id="GAC95085.1"/>
    </source>
</evidence>
<dbReference type="HOGENOM" id="CLU_1652926_0_0_1"/>
<gene>
    <name evidence="1" type="ORF">PHSY_002660</name>
</gene>
<dbReference type="GeneID" id="24107951"/>
<dbReference type="AlphaFoldDB" id="R9PAF5"/>
<sequence>MREKEFWSLNFRSTFFFPASNTLSSATPPAQIVVIIRTGPVCVALVSARLSKCGELCQGLFSCLGKLLRCEQCSLLRLEDHHRGSQTASIKADDSVARNRRFRSQAAGVFGNRLRNHRRFRPYAASARSSADDRVIDDPDSTLFFAVTNDGLSALRQSSC</sequence>
<dbReference type="EMBL" id="DF238790">
    <property type="protein sequence ID" value="GAC95085.1"/>
    <property type="molecule type" value="Genomic_DNA"/>
</dbReference>
<dbReference type="Proteomes" id="UP000014071">
    <property type="component" value="Unassembled WGS sequence"/>
</dbReference>
<organism evidence="1 2">
    <name type="scientific">Pseudozyma hubeiensis (strain SY62)</name>
    <name type="common">Yeast</name>
    <dbReference type="NCBI Taxonomy" id="1305764"/>
    <lineage>
        <taxon>Eukaryota</taxon>
        <taxon>Fungi</taxon>
        <taxon>Dikarya</taxon>
        <taxon>Basidiomycota</taxon>
        <taxon>Ustilaginomycotina</taxon>
        <taxon>Ustilaginomycetes</taxon>
        <taxon>Ustilaginales</taxon>
        <taxon>Ustilaginaceae</taxon>
        <taxon>Pseudozyma</taxon>
    </lineage>
</organism>
<reference evidence="2" key="1">
    <citation type="journal article" date="2013" name="Genome Announc.">
        <title>Draft genome sequence of the basidiomycetous yeast-like fungus Pseudozyma hubeiensis SY62, which produces an abundant amount of the biosurfactant mannosylerythritol lipids.</title>
        <authorList>
            <person name="Konishi M."/>
            <person name="Hatada Y."/>
            <person name="Horiuchi J."/>
        </authorList>
    </citation>
    <scope>NUCLEOTIDE SEQUENCE [LARGE SCALE GENOMIC DNA]</scope>
    <source>
        <strain evidence="2">SY62</strain>
    </source>
</reference>
<name>R9PAF5_PSEHS</name>
<accession>R9PAF5</accession>
<protein>
    <submittedName>
        <fullName evidence="1">Monocarboxylate transporter</fullName>
    </submittedName>
</protein>
<dbReference type="RefSeq" id="XP_012188672.1">
    <property type="nucleotide sequence ID" value="XM_012333282.1"/>
</dbReference>
<keyword evidence="2" id="KW-1185">Reference proteome</keyword>
<proteinExistence type="predicted"/>